<reference evidence="3" key="1">
    <citation type="submission" date="2020-11" db="EMBL/GenBank/DDBJ databases">
        <title>Sequencing the genomes of 1000 actinobacteria strains.</title>
        <authorList>
            <person name="Klenk H.-P."/>
        </authorList>
    </citation>
    <scope>NUCLEOTIDE SEQUENCE</scope>
    <source>
        <strain evidence="3">DSM 26152</strain>
    </source>
</reference>
<feature type="transmembrane region" description="Helical" evidence="2">
    <location>
        <begin position="61"/>
        <end position="82"/>
    </location>
</feature>
<evidence type="ECO:0000256" key="1">
    <source>
        <dbReference type="SAM" id="MobiDB-lite"/>
    </source>
</evidence>
<protein>
    <submittedName>
        <fullName evidence="3">Uncharacterized protein</fullName>
    </submittedName>
</protein>
<keyword evidence="4" id="KW-1185">Reference proteome</keyword>
<keyword evidence="2" id="KW-0472">Membrane</keyword>
<accession>A0A931DE51</accession>
<comment type="caution">
    <text evidence="3">The sequence shown here is derived from an EMBL/GenBank/DDBJ whole genome shotgun (WGS) entry which is preliminary data.</text>
</comment>
<dbReference type="Proteomes" id="UP000625033">
    <property type="component" value="Unassembled WGS sequence"/>
</dbReference>
<keyword evidence="2" id="KW-1133">Transmembrane helix</keyword>
<evidence type="ECO:0000256" key="2">
    <source>
        <dbReference type="SAM" id="Phobius"/>
    </source>
</evidence>
<dbReference type="RefSeq" id="WP_196836351.1">
    <property type="nucleotide sequence ID" value="NZ_JADOTZ010000001.1"/>
</dbReference>
<dbReference type="AlphaFoldDB" id="A0A931DE51"/>
<dbReference type="EMBL" id="JADOTZ010000001">
    <property type="protein sequence ID" value="MBG6085133.1"/>
    <property type="molecule type" value="Genomic_DNA"/>
</dbReference>
<organism evidence="3 4">
    <name type="scientific">Zhihengliuella flava</name>
    <dbReference type="NCBI Taxonomy" id="1285193"/>
    <lineage>
        <taxon>Bacteria</taxon>
        <taxon>Bacillati</taxon>
        <taxon>Actinomycetota</taxon>
        <taxon>Actinomycetes</taxon>
        <taxon>Micrococcales</taxon>
        <taxon>Micrococcaceae</taxon>
        <taxon>Zhihengliuella</taxon>
    </lineage>
</organism>
<gene>
    <name evidence="3" type="ORF">IW252_001900</name>
</gene>
<feature type="transmembrane region" description="Helical" evidence="2">
    <location>
        <begin position="102"/>
        <end position="123"/>
    </location>
</feature>
<proteinExistence type="predicted"/>
<evidence type="ECO:0000313" key="3">
    <source>
        <dbReference type="EMBL" id="MBG6085133.1"/>
    </source>
</evidence>
<feature type="region of interest" description="Disordered" evidence="1">
    <location>
        <begin position="134"/>
        <end position="154"/>
    </location>
</feature>
<keyword evidence="2" id="KW-0812">Transmembrane</keyword>
<sequence>MRTTALLAAGAAALHVWMVAAHGASHGLWAAGALVIMTALCARCAVGLWRHRGDSCRRELVQLQVMSLAMVVVHALLLFGIPGGGHGHQHGGMSHGAGPVAAPMYLMMASIPVELAVAAAAGFTLRRLRRAAPDVSRGAVPASPRPANAAGQPS</sequence>
<name>A0A931DE51_9MICC</name>
<feature type="transmembrane region" description="Helical" evidence="2">
    <location>
        <begin position="31"/>
        <end position="49"/>
    </location>
</feature>
<evidence type="ECO:0000313" key="4">
    <source>
        <dbReference type="Proteomes" id="UP000625033"/>
    </source>
</evidence>